<evidence type="ECO:0000259" key="22">
    <source>
        <dbReference type="PROSITE" id="PS50112"/>
    </source>
</evidence>
<dbReference type="InterPro" id="IPR008207">
    <property type="entry name" value="Sig_transdc_His_kin_Hpt_dom"/>
</dbReference>
<keyword evidence="18" id="KW-0175">Coiled coil</keyword>
<feature type="coiled-coil region" evidence="18">
    <location>
        <begin position="586"/>
        <end position="617"/>
    </location>
</feature>
<dbReference type="SUPFAM" id="SSF55785">
    <property type="entry name" value="PYP-like sensor domain (PAS domain)"/>
    <property type="match status" value="4"/>
</dbReference>
<feature type="coiled-coil region" evidence="18">
    <location>
        <begin position="66"/>
        <end position="100"/>
    </location>
</feature>
<dbReference type="InterPro" id="IPR004358">
    <property type="entry name" value="Sig_transdc_His_kin-like_C"/>
</dbReference>
<evidence type="ECO:0000256" key="2">
    <source>
        <dbReference type="ARBA" id="ARBA00004651"/>
    </source>
</evidence>
<sequence length="1525" mass="168719">MRQEACPSDCDRSISYQAMHKDRTATSGVAQALTSDPQIRARAEEALRLGRFEIPNEALEGANVDVIALIENLRIYQAELELQNQELQNTQLRNQVALERFSSFFNSVPIAELVLDQRALILEANLAAQTLFRLRPNHLRRQHFARLIADRDRAAFIQAWSDLPQHPHLELPEIQLRIATEEVLIGDLHIAPLPASDSDSDSDEQQYVCAVVDRSEAVQQRRALDDAQCDLQKRMAELSCLYDVAQLTGHDDLSLQAVFERVAERLPAATRYPDRCQVCIQCGDQQLGPDLIGSQIAAEFSGCQGQIGRVAIAYEPPLPDSLGAAFLAEEQDMLQGIASRLSAIATRREALTELHDNHTLIEAIFRRAPDAIELVDPETLQILDANDASCQFLGFQRDELLQHSVDIFQADLYPAALRRLTKQIVASGGARFETRLRRKDGTIFDTRVHVRALHLHSRTYLLSIWRDVSAEKASQAQIRKLSTVVEQSPNSVVITDLETRIEYVNDAFVQKTGYSRSKVIGQTPQILKSGRTPPATYEQMWQTLRRGEPWKGEFINLTQAGAEQIEAATIIPLRQADNEVTHYVAIKEDITERKRLSEELERHREHLEQEVEARTAELAATTASLIEANNEQQALFDAATAGIVFVRDRKIVRLNRTLAELFGYTPDEMIGQSTRVWYADEGSFVAIGERILETFQQGGVHREERELRRKDGSRFWARMTAQAIDRADASKGVAGMIIDITAERKAVAQLAKAKAMAEAAARTKSDFLARMSHEIRTPMNAVIGFSHLALNTDLDPKQRDYLSKISQSAQLLLRILNDILDFSKIEAGRLEMESIPFRLDEVLEQVLSVITHEAKQKPIELLIDRPSDVPGALIGDPLRLGQILINLLNNAVKFTDQGEVGLSIRLLERRDAQVQLEIRVRDTGIGISQAAQAKLFRAFGQADDSTTRKYGGSGLGLSICKHLVEMMGGSIEVESAPGQGSCFRFEVWLAIDPKARPSQGAPAALRGTRVLVVDDNASARTLLCRTLEELGCIATTVADAEAAFAELLQAEQQAMPFRVLLMDWQMPQINGIEATRRIKQGLALAQCPAVLVLAACCSESNAAEAKAAGADTVLSKPISRWGLREALLTVLGEQAREYPASLGHVDADAEDAPVMLAGARVLLVEDNEINQQIAVELLESVGVSVDVVANGREAVDLLLGASPPQFDGVLMDVQMPLMGGYEATRRIRADPRHQHLPIIGLTAHAIREERERCLESGMCDHVTKPIEPRVLYRAMERHFQTRNGRGDSTRRLGNRQSDDPSPTSSRAPRQTRSTRPTDRLDVADGVSRLMGNHQLYRKLLKAFVDRERDSAERIAEDLQAGDREQARLRAHSLKGLAGNIGAHRLARSAAALETAIREQAASNLLDGQMTGLREELDQLSAAILDQLQQHSSLRAEDDDGAAQQRSAAGRDGPLADAQDVERTCALLDALMAALDRSEIDEQALAGLRQTLAPEVFASLEQRLDGFEFEQACELAKALRTGAAST</sequence>
<dbReference type="Pfam" id="PF00072">
    <property type="entry name" value="Response_reg"/>
    <property type="match status" value="2"/>
</dbReference>
<keyword evidence="10" id="KW-0067">ATP-binding</keyword>
<dbReference type="GO" id="GO:0005886">
    <property type="term" value="C:plasma membrane"/>
    <property type="evidence" value="ECO:0007669"/>
    <property type="project" value="UniProtKB-SubCell"/>
</dbReference>
<dbReference type="PANTHER" id="PTHR45339">
    <property type="entry name" value="HYBRID SIGNAL TRANSDUCTION HISTIDINE KINASE J"/>
    <property type="match status" value="1"/>
</dbReference>
<dbReference type="FunFam" id="1.10.287.130:FF:000002">
    <property type="entry name" value="Two-component osmosensing histidine kinase"/>
    <property type="match status" value="1"/>
</dbReference>
<comment type="subunit">
    <text evidence="14">At low DSF concentrations, interacts with RpfF.</text>
</comment>
<feature type="domain" description="PAS" evidence="22">
    <location>
        <begin position="648"/>
        <end position="673"/>
    </location>
</feature>
<dbReference type="CDD" id="cd00130">
    <property type="entry name" value="PAS"/>
    <property type="match status" value="4"/>
</dbReference>
<comment type="subcellular location">
    <subcellularLocation>
        <location evidence="2">Cell membrane</location>
        <topology evidence="2">Multi-pass membrane protein</topology>
    </subcellularLocation>
</comment>
<keyword evidence="11" id="KW-1133">Transmembrane helix</keyword>
<keyword evidence="13" id="KW-0472">Membrane</keyword>
<keyword evidence="4" id="KW-1003">Cell membrane</keyword>
<feature type="modified residue" description="Phosphohistidine" evidence="16">
    <location>
        <position position="1371"/>
    </location>
</feature>
<keyword evidence="6" id="KW-0808">Transferase</keyword>
<dbReference type="Pfam" id="PF13426">
    <property type="entry name" value="PAS_9"/>
    <property type="match status" value="3"/>
</dbReference>
<feature type="modified residue" description="4-aspartylphosphate" evidence="17">
    <location>
        <position position="1212"/>
    </location>
</feature>
<evidence type="ECO:0000259" key="20">
    <source>
        <dbReference type="PROSITE" id="PS50109"/>
    </source>
</evidence>
<dbReference type="InterPro" id="IPR036890">
    <property type="entry name" value="HATPase_C_sf"/>
</dbReference>
<comment type="caution">
    <text evidence="25">The sequence shown here is derived from an EMBL/GenBank/DDBJ whole genome shotgun (WGS) entry which is preliminary data.</text>
</comment>
<evidence type="ECO:0000256" key="5">
    <source>
        <dbReference type="ARBA" id="ARBA00022553"/>
    </source>
</evidence>
<dbReference type="CDD" id="cd00082">
    <property type="entry name" value="HisKA"/>
    <property type="match status" value="1"/>
</dbReference>
<dbReference type="CDD" id="cd17546">
    <property type="entry name" value="REC_hyHK_CKI1_RcsC-like"/>
    <property type="match status" value="2"/>
</dbReference>
<evidence type="ECO:0000259" key="23">
    <source>
        <dbReference type="PROSITE" id="PS50113"/>
    </source>
</evidence>
<evidence type="ECO:0000256" key="13">
    <source>
        <dbReference type="ARBA" id="ARBA00023136"/>
    </source>
</evidence>
<keyword evidence="12" id="KW-0902">Two-component regulatory system</keyword>
<comment type="catalytic activity">
    <reaction evidence="1">
        <text>ATP + protein L-histidine = ADP + protein N-phospho-L-histidine.</text>
        <dbReference type="EC" id="2.7.13.3"/>
    </reaction>
</comment>
<dbReference type="PROSITE" id="PS50112">
    <property type="entry name" value="PAS"/>
    <property type="match status" value="3"/>
</dbReference>
<dbReference type="PRINTS" id="PR00344">
    <property type="entry name" value="BCTRLSENSOR"/>
</dbReference>
<dbReference type="InterPro" id="IPR000700">
    <property type="entry name" value="PAS-assoc_C"/>
</dbReference>
<keyword evidence="8" id="KW-0547">Nucleotide-binding</keyword>
<evidence type="ECO:0000256" key="15">
    <source>
        <dbReference type="ARBA" id="ARBA00068150"/>
    </source>
</evidence>
<dbReference type="Pfam" id="PF01627">
    <property type="entry name" value="Hpt"/>
    <property type="match status" value="1"/>
</dbReference>
<feature type="domain" description="PAS" evidence="22">
    <location>
        <begin position="357"/>
        <end position="428"/>
    </location>
</feature>
<feature type="region of interest" description="Disordered" evidence="19">
    <location>
        <begin position="1278"/>
        <end position="1320"/>
    </location>
</feature>
<evidence type="ECO:0000256" key="16">
    <source>
        <dbReference type="PROSITE-ProRule" id="PRU00110"/>
    </source>
</evidence>
<evidence type="ECO:0000256" key="8">
    <source>
        <dbReference type="ARBA" id="ARBA00022741"/>
    </source>
</evidence>
<dbReference type="Gene3D" id="1.10.287.130">
    <property type="match status" value="1"/>
</dbReference>
<keyword evidence="7" id="KW-0812">Transmembrane</keyword>
<organism evidence="25 26">
    <name type="scientific">Lamprobacter modestohalophilus</name>
    <dbReference type="NCBI Taxonomy" id="1064514"/>
    <lineage>
        <taxon>Bacteria</taxon>
        <taxon>Pseudomonadati</taxon>
        <taxon>Pseudomonadota</taxon>
        <taxon>Gammaproteobacteria</taxon>
        <taxon>Chromatiales</taxon>
        <taxon>Chromatiaceae</taxon>
        <taxon>Lamprobacter</taxon>
    </lineage>
</organism>
<dbReference type="SUPFAM" id="SSF52172">
    <property type="entry name" value="CheY-like"/>
    <property type="match status" value="2"/>
</dbReference>
<dbReference type="SUPFAM" id="SSF47226">
    <property type="entry name" value="Histidine-containing phosphotransfer domain, HPT domain"/>
    <property type="match status" value="1"/>
</dbReference>
<keyword evidence="9" id="KW-0418">Kinase</keyword>
<feature type="domain" description="Histidine kinase" evidence="20">
    <location>
        <begin position="770"/>
        <end position="991"/>
    </location>
</feature>
<dbReference type="InterPro" id="IPR000014">
    <property type="entry name" value="PAS"/>
</dbReference>
<dbReference type="NCBIfam" id="TIGR00229">
    <property type="entry name" value="sensory_box"/>
    <property type="match status" value="3"/>
</dbReference>
<dbReference type="SMART" id="SM00388">
    <property type="entry name" value="HisKA"/>
    <property type="match status" value="1"/>
</dbReference>
<dbReference type="PROSITE" id="PS50110">
    <property type="entry name" value="RESPONSE_REGULATORY"/>
    <property type="match status" value="2"/>
</dbReference>
<evidence type="ECO:0000256" key="4">
    <source>
        <dbReference type="ARBA" id="ARBA00022475"/>
    </source>
</evidence>
<evidence type="ECO:0000256" key="3">
    <source>
        <dbReference type="ARBA" id="ARBA00012438"/>
    </source>
</evidence>
<evidence type="ECO:0000256" key="10">
    <source>
        <dbReference type="ARBA" id="ARBA00022840"/>
    </source>
</evidence>
<evidence type="ECO:0000256" key="19">
    <source>
        <dbReference type="SAM" id="MobiDB-lite"/>
    </source>
</evidence>
<dbReference type="PROSITE" id="PS50113">
    <property type="entry name" value="PAC"/>
    <property type="match status" value="3"/>
</dbReference>
<dbReference type="SMART" id="SM00387">
    <property type="entry name" value="HATPase_c"/>
    <property type="match status" value="1"/>
</dbReference>
<proteinExistence type="predicted"/>
<dbReference type="InterPro" id="IPR035965">
    <property type="entry name" value="PAS-like_dom_sf"/>
</dbReference>
<dbReference type="GO" id="GO:0005524">
    <property type="term" value="F:ATP binding"/>
    <property type="evidence" value="ECO:0007669"/>
    <property type="project" value="UniProtKB-KW"/>
</dbReference>
<feature type="domain" description="PAC" evidence="23">
    <location>
        <begin position="701"/>
        <end position="752"/>
    </location>
</feature>
<feature type="domain" description="PAS" evidence="22">
    <location>
        <begin position="477"/>
        <end position="523"/>
    </location>
</feature>
<evidence type="ECO:0000256" key="17">
    <source>
        <dbReference type="PROSITE-ProRule" id="PRU00169"/>
    </source>
</evidence>
<keyword evidence="26" id="KW-1185">Reference proteome</keyword>
<evidence type="ECO:0000256" key="9">
    <source>
        <dbReference type="ARBA" id="ARBA00022777"/>
    </source>
</evidence>
<dbReference type="InterPro" id="IPR003661">
    <property type="entry name" value="HisK_dim/P_dom"/>
</dbReference>
<feature type="domain" description="HPt" evidence="24">
    <location>
        <begin position="1332"/>
        <end position="1430"/>
    </location>
</feature>
<evidence type="ECO:0000313" key="26">
    <source>
        <dbReference type="Proteomes" id="UP001138768"/>
    </source>
</evidence>
<dbReference type="Proteomes" id="UP001138768">
    <property type="component" value="Unassembled WGS sequence"/>
</dbReference>
<dbReference type="Gene3D" id="3.30.450.20">
    <property type="entry name" value="PAS domain"/>
    <property type="match status" value="4"/>
</dbReference>
<dbReference type="InterPro" id="IPR003594">
    <property type="entry name" value="HATPase_dom"/>
</dbReference>
<dbReference type="SMART" id="SM00091">
    <property type="entry name" value="PAS"/>
    <property type="match status" value="4"/>
</dbReference>
<evidence type="ECO:0000256" key="7">
    <source>
        <dbReference type="ARBA" id="ARBA00022692"/>
    </source>
</evidence>
<dbReference type="Pfam" id="PF00512">
    <property type="entry name" value="HisKA"/>
    <property type="match status" value="1"/>
</dbReference>
<dbReference type="Pfam" id="PF02518">
    <property type="entry name" value="HATPase_c"/>
    <property type="match status" value="1"/>
</dbReference>
<dbReference type="GO" id="GO:0000155">
    <property type="term" value="F:phosphorelay sensor kinase activity"/>
    <property type="evidence" value="ECO:0007669"/>
    <property type="project" value="InterPro"/>
</dbReference>
<protein>
    <recommendedName>
        <fullName evidence="15">Sensory/regulatory protein RpfC</fullName>
        <ecNumber evidence="3">2.7.13.3</ecNumber>
    </recommendedName>
</protein>
<evidence type="ECO:0000256" key="18">
    <source>
        <dbReference type="SAM" id="Coils"/>
    </source>
</evidence>
<feature type="domain" description="Response regulatory" evidence="21">
    <location>
        <begin position="1160"/>
        <end position="1279"/>
    </location>
</feature>
<dbReference type="InterPro" id="IPR001789">
    <property type="entry name" value="Sig_transdc_resp-reg_receiver"/>
</dbReference>
<feature type="domain" description="Response regulatory" evidence="21">
    <location>
        <begin position="1009"/>
        <end position="1131"/>
    </location>
</feature>
<dbReference type="CDD" id="cd00088">
    <property type="entry name" value="HPT"/>
    <property type="match status" value="1"/>
</dbReference>
<dbReference type="SUPFAM" id="SSF55874">
    <property type="entry name" value="ATPase domain of HSP90 chaperone/DNA topoisomerase II/histidine kinase"/>
    <property type="match status" value="1"/>
</dbReference>
<evidence type="ECO:0000259" key="21">
    <source>
        <dbReference type="PROSITE" id="PS50110"/>
    </source>
</evidence>
<evidence type="ECO:0000256" key="1">
    <source>
        <dbReference type="ARBA" id="ARBA00000085"/>
    </source>
</evidence>
<reference evidence="25 26" key="1">
    <citation type="journal article" date="2020" name="Microorganisms">
        <title>Osmotic Adaptation and Compatible Solute Biosynthesis of Phototrophic Bacteria as Revealed from Genome Analyses.</title>
        <authorList>
            <person name="Imhoff J.F."/>
            <person name="Rahn T."/>
            <person name="Kunzel S."/>
            <person name="Keller A."/>
            <person name="Neulinger S.C."/>
        </authorList>
    </citation>
    <scope>NUCLEOTIDE SEQUENCE [LARGE SCALE GENOMIC DNA]</scope>
    <source>
        <strain evidence="25 26">DSM 25653</strain>
    </source>
</reference>
<dbReference type="EMBL" id="NRRY01000001">
    <property type="protein sequence ID" value="MBK1616938.1"/>
    <property type="molecule type" value="Genomic_DNA"/>
</dbReference>
<dbReference type="CDD" id="cd16922">
    <property type="entry name" value="HATPase_EvgS-ArcB-TorS-like"/>
    <property type="match status" value="1"/>
</dbReference>
<evidence type="ECO:0000256" key="11">
    <source>
        <dbReference type="ARBA" id="ARBA00022989"/>
    </source>
</evidence>
<dbReference type="InterPro" id="IPR001610">
    <property type="entry name" value="PAC"/>
</dbReference>
<dbReference type="InterPro" id="IPR036641">
    <property type="entry name" value="HPT_dom_sf"/>
</dbReference>
<dbReference type="SMART" id="SM00086">
    <property type="entry name" value="PAC"/>
    <property type="match status" value="3"/>
</dbReference>
<dbReference type="PROSITE" id="PS50894">
    <property type="entry name" value="HPT"/>
    <property type="match status" value="1"/>
</dbReference>
<keyword evidence="5 17" id="KW-0597">Phosphoprotein</keyword>
<evidence type="ECO:0000259" key="24">
    <source>
        <dbReference type="PROSITE" id="PS50894"/>
    </source>
</evidence>
<feature type="domain" description="PAC" evidence="23">
    <location>
        <begin position="430"/>
        <end position="480"/>
    </location>
</feature>
<dbReference type="PROSITE" id="PS50109">
    <property type="entry name" value="HIS_KIN"/>
    <property type="match status" value="1"/>
</dbReference>
<evidence type="ECO:0000256" key="14">
    <source>
        <dbReference type="ARBA" id="ARBA00064003"/>
    </source>
</evidence>
<dbReference type="EC" id="2.7.13.3" evidence="3"/>
<dbReference type="FunFam" id="3.30.565.10:FF:000010">
    <property type="entry name" value="Sensor histidine kinase RcsC"/>
    <property type="match status" value="1"/>
</dbReference>
<dbReference type="InterPro" id="IPR011006">
    <property type="entry name" value="CheY-like_superfamily"/>
</dbReference>
<feature type="domain" description="PAC" evidence="23">
    <location>
        <begin position="548"/>
        <end position="602"/>
    </location>
</feature>
<feature type="compositionally biased region" description="Basic and acidic residues" evidence="19">
    <location>
        <begin position="1278"/>
        <end position="1290"/>
    </location>
</feature>
<accession>A0A9X0W604</accession>
<name>A0A9X0W604_9GAMM</name>
<dbReference type="InterPro" id="IPR036097">
    <property type="entry name" value="HisK_dim/P_sf"/>
</dbReference>
<dbReference type="PANTHER" id="PTHR45339:SF1">
    <property type="entry name" value="HYBRID SIGNAL TRANSDUCTION HISTIDINE KINASE J"/>
    <property type="match status" value="1"/>
</dbReference>
<evidence type="ECO:0000256" key="12">
    <source>
        <dbReference type="ARBA" id="ARBA00023012"/>
    </source>
</evidence>
<dbReference type="SUPFAM" id="SSF47384">
    <property type="entry name" value="Homodimeric domain of signal transducing histidine kinase"/>
    <property type="match status" value="1"/>
</dbReference>
<gene>
    <name evidence="25" type="ORF">CKO42_00440</name>
</gene>
<dbReference type="Pfam" id="PF13188">
    <property type="entry name" value="PAS_8"/>
    <property type="match status" value="1"/>
</dbReference>
<dbReference type="InterPro" id="IPR005467">
    <property type="entry name" value="His_kinase_dom"/>
</dbReference>
<dbReference type="Gene3D" id="3.30.565.10">
    <property type="entry name" value="Histidine kinase-like ATPase, C-terminal domain"/>
    <property type="match status" value="1"/>
</dbReference>
<feature type="region of interest" description="Disordered" evidence="19">
    <location>
        <begin position="1432"/>
        <end position="1455"/>
    </location>
</feature>
<feature type="modified residue" description="4-aspartylphosphate" evidence="17">
    <location>
        <position position="1063"/>
    </location>
</feature>
<evidence type="ECO:0000313" key="25">
    <source>
        <dbReference type="EMBL" id="MBK1616938.1"/>
    </source>
</evidence>
<feature type="compositionally biased region" description="Polar residues" evidence="19">
    <location>
        <begin position="1299"/>
        <end position="1314"/>
    </location>
</feature>
<evidence type="ECO:0000256" key="6">
    <source>
        <dbReference type="ARBA" id="ARBA00022679"/>
    </source>
</evidence>
<dbReference type="SMART" id="SM00448">
    <property type="entry name" value="REC"/>
    <property type="match status" value="2"/>
</dbReference>
<dbReference type="Gene3D" id="1.20.120.160">
    <property type="entry name" value="HPT domain"/>
    <property type="match status" value="1"/>
</dbReference>
<dbReference type="Gene3D" id="3.40.50.2300">
    <property type="match status" value="2"/>
</dbReference>